<comment type="caution">
    <text evidence="1">The sequence shown here is derived from an EMBL/GenBank/DDBJ whole genome shotgun (WGS) entry which is preliminary data.</text>
</comment>
<dbReference type="OrthoDB" id="5860513at2759"/>
<gene>
    <name evidence="1" type="ORF">HPP92_028621</name>
</gene>
<organism evidence="1 2">
    <name type="scientific">Vanilla planifolia</name>
    <name type="common">Vanilla</name>
    <dbReference type="NCBI Taxonomy" id="51239"/>
    <lineage>
        <taxon>Eukaryota</taxon>
        <taxon>Viridiplantae</taxon>
        <taxon>Streptophyta</taxon>
        <taxon>Embryophyta</taxon>
        <taxon>Tracheophyta</taxon>
        <taxon>Spermatophyta</taxon>
        <taxon>Magnoliopsida</taxon>
        <taxon>Liliopsida</taxon>
        <taxon>Asparagales</taxon>
        <taxon>Orchidaceae</taxon>
        <taxon>Vanilloideae</taxon>
        <taxon>Vanilleae</taxon>
        <taxon>Vanilla</taxon>
    </lineage>
</organism>
<proteinExistence type="predicted"/>
<dbReference type="Proteomes" id="UP000636800">
    <property type="component" value="Unassembled WGS sequence"/>
</dbReference>
<evidence type="ECO:0000313" key="1">
    <source>
        <dbReference type="EMBL" id="KAG0446901.1"/>
    </source>
</evidence>
<dbReference type="AlphaFoldDB" id="A0A835P562"/>
<accession>A0A835P562</accession>
<protein>
    <submittedName>
        <fullName evidence="1">Uncharacterized protein</fullName>
    </submittedName>
</protein>
<sequence>MAGSEEIPGHAMKSFCELIPWSLHGKGAHSSLLPEPSSCCVPFLRYRFTICGSRSSSS</sequence>
<evidence type="ECO:0000313" key="2">
    <source>
        <dbReference type="Proteomes" id="UP000636800"/>
    </source>
</evidence>
<dbReference type="EMBL" id="JADCNL010000537">
    <property type="protein sequence ID" value="KAG0446901.1"/>
    <property type="molecule type" value="Genomic_DNA"/>
</dbReference>
<keyword evidence="2" id="KW-1185">Reference proteome</keyword>
<reference evidence="1 2" key="1">
    <citation type="journal article" date="2020" name="Nat. Food">
        <title>A phased Vanilla planifolia genome enables genetic improvement of flavour and production.</title>
        <authorList>
            <person name="Hasing T."/>
            <person name="Tang H."/>
            <person name="Brym M."/>
            <person name="Khazi F."/>
            <person name="Huang T."/>
            <person name="Chambers A.H."/>
        </authorList>
    </citation>
    <scope>NUCLEOTIDE SEQUENCE [LARGE SCALE GENOMIC DNA]</scope>
    <source>
        <tissue evidence="1">Leaf</tissue>
    </source>
</reference>
<name>A0A835P562_VANPL</name>